<evidence type="ECO:0000313" key="2">
    <source>
        <dbReference type="EMBL" id="MBP1990215.1"/>
    </source>
</evidence>
<protein>
    <submittedName>
        <fullName evidence="2">RNA polymerase sigma-70 factor (ECF subfamily)</fullName>
    </submittedName>
</protein>
<comment type="caution">
    <text evidence="2">The sequence shown here is derived from an EMBL/GenBank/DDBJ whole genome shotgun (WGS) entry which is preliminary data.</text>
</comment>
<keyword evidence="3" id="KW-1185">Reference proteome</keyword>
<dbReference type="RefSeq" id="WP_209971004.1">
    <property type="nucleotide sequence ID" value="NZ_JAGGLB010000004.1"/>
</dbReference>
<dbReference type="Proteomes" id="UP001519287">
    <property type="component" value="Unassembled WGS sequence"/>
</dbReference>
<name>A0ABS4IRP9_9BACL</name>
<dbReference type="Pfam" id="PF08281">
    <property type="entry name" value="Sigma70_r4_2"/>
    <property type="match status" value="1"/>
</dbReference>
<dbReference type="NCBIfam" id="NF005385">
    <property type="entry name" value="PRK06930.1"/>
    <property type="match status" value="1"/>
</dbReference>
<dbReference type="InterPro" id="IPR013324">
    <property type="entry name" value="RNA_pol_sigma_r3/r4-like"/>
</dbReference>
<accession>A0ABS4IRP9</accession>
<dbReference type="CDD" id="cd06171">
    <property type="entry name" value="Sigma70_r4"/>
    <property type="match status" value="1"/>
</dbReference>
<dbReference type="InterPro" id="IPR013249">
    <property type="entry name" value="RNA_pol_sigma70_r4_t2"/>
</dbReference>
<evidence type="ECO:0000259" key="1">
    <source>
        <dbReference type="Pfam" id="PF08281"/>
    </source>
</evidence>
<dbReference type="Gene3D" id="1.10.10.10">
    <property type="entry name" value="Winged helix-like DNA-binding domain superfamily/Winged helix DNA-binding domain"/>
    <property type="match status" value="1"/>
</dbReference>
<dbReference type="SUPFAM" id="SSF88659">
    <property type="entry name" value="Sigma3 and sigma4 domains of RNA polymerase sigma factors"/>
    <property type="match status" value="1"/>
</dbReference>
<organism evidence="2 3">
    <name type="scientific">Paenibacillus eucommiae</name>
    <dbReference type="NCBI Taxonomy" id="1355755"/>
    <lineage>
        <taxon>Bacteria</taxon>
        <taxon>Bacillati</taxon>
        <taxon>Bacillota</taxon>
        <taxon>Bacilli</taxon>
        <taxon>Bacillales</taxon>
        <taxon>Paenibacillaceae</taxon>
        <taxon>Paenibacillus</taxon>
    </lineage>
</organism>
<evidence type="ECO:0000313" key="3">
    <source>
        <dbReference type="Proteomes" id="UP001519287"/>
    </source>
</evidence>
<dbReference type="NCBIfam" id="TIGR02937">
    <property type="entry name" value="sigma70-ECF"/>
    <property type="match status" value="1"/>
</dbReference>
<gene>
    <name evidence="2" type="ORF">J2Z66_001813</name>
</gene>
<proteinExistence type="predicted"/>
<feature type="domain" description="RNA polymerase sigma factor 70 region 4 type 2" evidence="1">
    <location>
        <begin position="102"/>
        <end position="153"/>
    </location>
</feature>
<dbReference type="EMBL" id="JAGGLB010000004">
    <property type="protein sequence ID" value="MBP1990215.1"/>
    <property type="molecule type" value="Genomic_DNA"/>
</dbReference>
<dbReference type="InterPro" id="IPR014284">
    <property type="entry name" value="RNA_pol_sigma-70_dom"/>
</dbReference>
<dbReference type="InterPro" id="IPR036388">
    <property type="entry name" value="WH-like_DNA-bd_sf"/>
</dbReference>
<sequence length="158" mass="18280">MTTWVERLVQEYGAEKSLLEEYRKKLDQSEPDEKDESSIVGGMISDMSYTIEWLKKGRRPGSRRGAESRDAYRKSALMDMDLFPSLDLHTPETVLSNEQKKMIVDALLELSTRERQCYILHMANGWSLAEVAAELQITKRSAQQYVDRAKEKIKSKNF</sequence>
<reference evidence="2 3" key="1">
    <citation type="submission" date="2021-03" db="EMBL/GenBank/DDBJ databases">
        <title>Genomic Encyclopedia of Type Strains, Phase IV (KMG-IV): sequencing the most valuable type-strain genomes for metagenomic binning, comparative biology and taxonomic classification.</title>
        <authorList>
            <person name="Goeker M."/>
        </authorList>
    </citation>
    <scope>NUCLEOTIDE SEQUENCE [LARGE SCALE GENOMIC DNA]</scope>
    <source>
        <strain evidence="2 3">DSM 26048</strain>
    </source>
</reference>